<evidence type="ECO:0000313" key="1">
    <source>
        <dbReference type="EMBL" id="KYH31491.1"/>
    </source>
</evidence>
<dbReference type="AlphaFoldDB" id="A0A151AV60"/>
<comment type="caution">
    <text evidence="1">The sequence shown here is derived from an EMBL/GenBank/DDBJ whole genome shotgun (WGS) entry which is preliminary data.</text>
</comment>
<dbReference type="EMBL" id="LTBC01000010">
    <property type="protein sequence ID" value="KYH31491.1"/>
    <property type="molecule type" value="Genomic_DNA"/>
</dbReference>
<organism evidence="1 2">
    <name type="scientific">Moorella mulderi DSM 14980</name>
    <dbReference type="NCBI Taxonomy" id="1122241"/>
    <lineage>
        <taxon>Bacteria</taxon>
        <taxon>Bacillati</taxon>
        <taxon>Bacillota</taxon>
        <taxon>Clostridia</taxon>
        <taxon>Neomoorellales</taxon>
        <taxon>Neomoorellaceae</taxon>
        <taxon>Neomoorella</taxon>
    </lineage>
</organism>
<evidence type="ECO:0000313" key="2">
    <source>
        <dbReference type="Proteomes" id="UP000075670"/>
    </source>
</evidence>
<name>A0A151AV60_9FIRM</name>
<protein>
    <submittedName>
        <fullName evidence="1">Uncharacterized protein</fullName>
    </submittedName>
</protein>
<proteinExistence type="predicted"/>
<gene>
    <name evidence="1" type="ORF">MOMUL_22300</name>
</gene>
<reference evidence="1 2" key="1">
    <citation type="submission" date="2016-02" db="EMBL/GenBank/DDBJ databases">
        <title>Genome sequence of Moorella mulderi DSM 14980.</title>
        <authorList>
            <person name="Poehlein A."/>
            <person name="Daniel R."/>
        </authorList>
    </citation>
    <scope>NUCLEOTIDE SEQUENCE [LARGE SCALE GENOMIC DNA]</scope>
    <source>
        <strain evidence="1 2">DSM 14980</strain>
    </source>
</reference>
<dbReference type="PATRIC" id="fig|1122241.3.peg.2373"/>
<keyword evidence="2" id="KW-1185">Reference proteome</keyword>
<accession>A0A151AV60</accession>
<dbReference type="Proteomes" id="UP000075670">
    <property type="component" value="Unassembled WGS sequence"/>
</dbReference>
<sequence>MNFTFLKWTFYDFRHRVYEYTLKHPEAEDLIFQQFQGLLDHFIAITKIKTNEQRMDSTAIMPNIKRARRLTLAFYILKKGGGLPPGAVARLKAGFWLKPRRSRKYLPSPKRLYGKGLVSLYDEKTGKKRK</sequence>